<reference evidence="7 8" key="1">
    <citation type="submission" date="2020-06" db="EMBL/GenBank/DDBJ databases">
        <title>The yeast mating-type switching endonuclease HO is a domesticated member of an unorthodox homing genetic element family.</title>
        <authorList>
            <person name="Coughlan A.Y."/>
            <person name="Lombardi L."/>
            <person name="Braun-Galleani S."/>
            <person name="Martos A.R."/>
            <person name="Galeote V."/>
            <person name="Bigey F."/>
            <person name="Dequin S."/>
            <person name="Byrne K.P."/>
            <person name="Wolfe K.H."/>
        </authorList>
    </citation>
    <scope>NUCLEOTIDE SEQUENCE [LARGE SCALE GENOMIC DNA]</scope>
    <source>
        <strain evidence="7 8">CBS2947</strain>
    </source>
</reference>
<dbReference type="EMBL" id="CP059267">
    <property type="protein sequence ID" value="QLQ78025.1"/>
    <property type="molecule type" value="Genomic_DNA"/>
</dbReference>
<dbReference type="GO" id="GO:0006048">
    <property type="term" value="P:UDP-N-acetylglucosamine biosynthetic process"/>
    <property type="evidence" value="ECO:0007669"/>
    <property type="project" value="TreeGrafter"/>
</dbReference>
<dbReference type="PANTHER" id="PTHR11952:SF2">
    <property type="entry name" value="LD24639P"/>
    <property type="match status" value="1"/>
</dbReference>
<sequence>MDVKKLFEEAGQLQVFDHWDSLNVEERESLLRNLGSVAGRTSPVELIERCREALLISEVNGNVGTQIEPLPATSYQTVIGNEKVRKCYWDLGLEAIVKGEVAVILMAGGQGTRLGSSEPKGCYDIGLPSGKSLFQIQAEKILRLQDLSGTEHAIPWYVMTSVPTRAASERFFEKNKFFGLKPSQVTFFNQGTLPAFDLTGKKLLMGSPTELVASPDGNGGLYRAMKDNDLLSDFAAKGIKHVYMYCVDNVLSKVADPTFIGFAIKHKFELATKAVRKRDAHESVGLIATKQGKPCVIEYSEISKELAEAQDANGLLKFRAANIVNHYYSVELLQRELDNWCANLPYHVARKKIPFYDNKTQQFCKPTSPNGIKLEQFIFDVFPTVPLDKFGCLEVERAEEFAPLKNGIGSSNDNPETSRAAYLSLGTSWLKAAGAKIASGVEVEVSGRVSYSGENLCQYSGKTFDKSGIVIEENPF</sequence>
<comment type="similarity">
    <text evidence="2">Belongs to the UDPGP type 1 family.</text>
</comment>
<dbReference type="InterPro" id="IPR039741">
    <property type="entry name" value="UDP-sugar_pyrophosphorylase"/>
</dbReference>
<protein>
    <recommendedName>
        <fullName evidence="3">UDP-N-acetylglucosamine diphosphorylase</fullName>
        <ecNumber evidence="3">2.7.7.23</ecNumber>
    </recommendedName>
</protein>
<keyword evidence="5" id="KW-0548">Nucleotidyltransferase</keyword>
<dbReference type="InterPro" id="IPR002618">
    <property type="entry name" value="UDPGP_fam"/>
</dbReference>
<accession>A0A7H9HNT4</accession>
<evidence type="ECO:0000256" key="3">
    <source>
        <dbReference type="ARBA" id="ARBA00012457"/>
    </source>
</evidence>
<dbReference type="AlphaFoldDB" id="A0A7H9HNT4"/>
<evidence type="ECO:0000256" key="1">
    <source>
        <dbReference type="ARBA" id="ARBA00005208"/>
    </source>
</evidence>
<dbReference type="CDD" id="cd04193">
    <property type="entry name" value="UDPGlcNAc_PPase"/>
    <property type="match status" value="1"/>
</dbReference>
<evidence type="ECO:0000256" key="5">
    <source>
        <dbReference type="ARBA" id="ARBA00022695"/>
    </source>
</evidence>
<organism evidence="7 8">
    <name type="scientific">Torulaspora globosa</name>
    <dbReference type="NCBI Taxonomy" id="48254"/>
    <lineage>
        <taxon>Eukaryota</taxon>
        <taxon>Fungi</taxon>
        <taxon>Dikarya</taxon>
        <taxon>Ascomycota</taxon>
        <taxon>Saccharomycotina</taxon>
        <taxon>Saccharomycetes</taxon>
        <taxon>Saccharomycetales</taxon>
        <taxon>Saccharomycetaceae</taxon>
        <taxon>Torulaspora</taxon>
    </lineage>
</organism>
<evidence type="ECO:0000256" key="2">
    <source>
        <dbReference type="ARBA" id="ARBA00010401"/>
    </source>
</evidence>
<dbReference type="GO" id="GO:0003977">
    <property type="term" value="F:UDP-N-acetylglucosamine diphosphorylase activity"/>
    <property type="evidence" value="ECO:0007669"/>
    <property type="project" value="UniProtKB-EC"/>
</dbReference>
<proteinExistence type="inferred from homology"/>
<evidence type="ECO:0000256" key="6">
    <source>
        <dbReference type="ARBA" id="ARBA00048493"/>
    </source>
</evidence>
<dbReference type="InterPro" id="IPR029044">
    <property type="entry name" value="Nucleotide-diphossugar_trans"/>
</dbReference>
<dbReference type="Gene3D" id="3.90.550.10">
    <property type="entry name" value="Spore Coat Polysaccharide Biosynthesis Protein SpsA, Chain A"/>
    <property type="match status" value="1"/>
</dbReference>
<dbReference type="FunFam" id="3.90.550.10:FF:000075">
    <property type="entry name" value="Probable UDP-N-acetylglucosamine pyrophosphorylase"/>
    <property type="match status" value="1"/>
</dbReference>
<dbReference type="PANTHER" id="PTHR11952">
    <property type="entry name" value="UDP- GLUCOSE PYROPHOSPHORYLASE"/>
    <property type="match status" value="1"/>
</dbReference>
<keyword evidence="4" id="KW-0808">Transferase</keyword>
<comment type="catalytic activity">
    <reaction evidence="6">
        <text>N-acetyl-alpha-D-glucosamine 1-phosphate + UTP + H(+) = UDP-N-acetyl-alpha-D-glucosamine + diphosphate</text>
        <dbReference type="Rhea" id="RHEA:13509"/>
        <dbReference type="ChEBI" id="CHEBI:15378"/>
        <dbReference type="ChEBI" id="CHEBI:33019"/>
        <dbReference type="ChEBI" id="CHEBI:46398"/>
        <dbReference type="ChEBI" id="CHEBI:57705"/>
        <dbReference type="ChEBI" id="CHEBI:57776"/>
        <dbReference type="EC" id="2.7.7.23"/>
    </reaction>
</comment>
<keyword evidence="8" id="KW-1185">Reference proteome</keyword>
<dbReference type="EC" id="2.7.7.23" evidence="3"/>
<gene>
    <name evidence="7" type="ORF">HG537_0A02720</name>
</gene>
<name>A0A7H9HNT4_9SACH</name>
<dbReference type="Pfam" id="PF01704">
    <property type="entry name" value="UDPGP"/>
    <property type="match status" value="1"/>
</dbReference>
<comment type="pathway">
    <text evidence="1">Nucleotide-sugar biosynthesis; UDP-N-acetyl-alpha-D-glucosamine biosynthesis; UDP-N-acetyl-alpha-D-glucosamine from N-acetyl-alpha-D-glucosamine 1-phosphate: step 1/1.</text>
</comment>
<dbReference type="OrthoDB" id="532420at2759"/>
<dbReference type="Proteomes" id="UP000510647">
    <property type="component" value="Chromosome 1"/>
</dbReference>
<evidence type="ECO:0000313" key="7">
    <source>
        <dbReference type="EMBL" id="QLQ78025.1"/>
    </source>
</evidence>
<evidence type="ECO:0000256" key="4">
    <source>
        <dbReference type="ARBA" id="ARBA00022679"/>
    </source>
</evidence>
<evidence type="ECO:0000313" key="8">
    <source>
        <dbReference type="Proteomes" id="UP000510647"/>
    </source>
</evidence>
<dbReference type="SUPFAM" id="SSF53448">
    <property type="entry name" value="Nucleotide-diphospho-sugar transferases"/>
    <property type="match status" value="1"/>
</dbReference>